<dbReference type="GO" id="GO:0022857">
    <property type="term" value="F:transmembrane transporter activity"/>
    <property type="evidence" value="ECO:0007669"/>
    <property type="project" value="InterPro"/>
</dbReference>
<keyword evidence="3 7" id="KW-0812">Transmembrane</keyword>
<feature type="transmembrane region" description="Helical" evidence="7">
    <location>
        <begin position="134"/>
        <end position="156"/>
    </location>
</feature>
<dbReference type="Proteomes" id="UP000019484">
    <property type="component" value="Unassembled WGS sequence"/>
</dbReference>
<comment type="subcellular location">
    <subcellularLocation>
        <location evidence="1">Membrane</location>
        <topology evidence="1">Multi-pass membrane protein</topology>
    </subcellularLocation>
</comment>
<dbReference type="Pfam" id="PF07690">
    <property type="entry name" value="MFS_1"/>
    <property type="match status" value="1"/>
</dbReference>
<sequence>MGYFSEVFASSYGTKRPKFFFWYPPGTTKSDKKLMHKIDFFILTYACMNFFVKWLDQANLSNAYVSGMKEDLHMYGNEFNLANTVYNVGSILGSLISNLIVTRVSPRYWLPGCEIAWGLITMGTYKISSYNHLYPLRFFLGLFEGSSFVGIQYVLGSWYTKKEIGKRTAIFTCSSYVGTAFGGYIQSAVQATLAGRHGLEAWRWVFIIDGVITVGTALYGVIFFPGTPDTTTAFYFSAEEKARCRERMKDEGVVMQHKLTLNILKRIVTSWQFYVLAILFGFWETTVGKVGNTVFQLWLKNVPSPSGEPWSIYNINNIPTSLNGFNIVMLLAATCFIDATGWRMGYIMFHLAMQLFGTAVLLAWDVPFGLHIVGYLFAACDGPLSAVYLSWANILTAHDSQVRAITLAMMNAFGTAVTLLIQQFLYEVTSAPKFRKGFAASLGFLIGMLGWVFVVRFCELWTVKHASDKAVVIQGLEGGASTADEMEEKGATIDTSPVSPVKQ</sequence>
<dbReference type="RefSeq" id="XP_007721790.1">
    <property type="nucleotide sequence ID" value="XM_007723600.1"/>
</dbReference>
<dbReference type="FunFam" id="1.20.1250.20:FF:000065">
    <property type="entry name" value="Putative MFS pantothenate transporter"/>
    <property type="match status" value="1"/>
</dbReference>
<evidence type="ECO:0000313" key="8">
    <source>
        <dbReference type="EMBL" id="EXJ94296.1"/>
    </source>
</evidence>
<keyword evidence="9" id="KW-1185">Reference proteome</keyword>
<comment type="similarity">
    <text evidence="6">Belongs to the major facilitator superfamily. Allantoate permease family.</text>
</comment>
<dbReference type="Gene3D" id="1.20.1250.20">
    <property type="entry name" value="MFS general substrate transporter like domains"/>
    <property type="match status" value="1"/>
</dbReference>
<evidence type="ECO:0000256" key="3">
    <source>
        <dbReference type="ARBA" id="ARBA00022692"/>
    </source>
</evidence>
<accession>W9YYD3</accession>
<proteinExistence type="inferred from homology"/>
<feature type="transmembrane region" description="Helical" evidence="7">
    <location>
        <begin position="438"/>
        <end position="458"/>
    </location>
</feature>
<dbReference type="GO" id="GO:0016020">
    <property type="term" value="C:membrane"/>
    <property type="evidence" value="ECO:0007669"/>
    <property type="project" value="UniProtKB-SubCell"/>
</dbReference>
<keyword evidence="2" id="KW-0813">Transport</keyword>
<feature type="transmembrane region" description="Helical" evidence="7">
    <location>
        <begin position="344"/>
        <end position="364"/>
    </location>
</feature>
<feature type="transmembrane region" description="Helical" evidence="7">
    <location>
        <begin position="273"/>
        <end position="298"/>
    </location>
</feature>
<dbReference type="PANTHER" id="PTHR43791:SF39">
    <property type="entry name" value="TRANSPORTER LIZ1_SEO1, PUTATIVE (AFU_ORTHOLOGUE AFUA_3G00980)-RELATED"/>
    <property type="match status" value="1"/>
</dbReference>
<dbReference type="STRING" id="1182541.W9YYD3"/>
<feature type="transmembrane region" description="Helical" evidence="7">
    <location>
        <begin position="168"/>
        <end position="189"/>
    </location>
</feature>
<feature type="transmembrane region" description="Helical" evidence="7">
    <location>
        <begin position="84"/>
        <end position="101"/>
    </location>
</feature>
<feature type="transmembrane region" description="Helical" evidence="7">
    <location>
        <begin position="318"/>
        <end position="337"/>
    </location>
</feature>
<dbReference type="GeneID" id="19157589"/>
<dbReference type="SUPFAM" id="SSF103473">
    <property type="entry name" value="MFS general substrate transporter"/>
    <property type="match status" value="1"/>
</dbReference>
<name>W9YYD3_9EURO</name>
<keyword evidence="5 7" id="KW-0472">Membrane</keyword>
<dbReference type="OrthoDB" id="3639251at2759"/>
<evidence type="ECO:0000256" key="6">
    <source>
        <dbReference type="ARBA" id="ARBA00037968"/>
    </source>
</evidence>
<evidence type="ECO:0000256" key="1">
    <source>
        <dbReference type="ARBA" id="ARBA00004141"/>
    </source>
</evidence>
<dbReference type="EMBL" id="AMWN01000002">
    <property type="protein sequence ID" value="EXJ94296.1"/>
    <property type="molecule type" value="Genomic_DNA"/>
</dbReference>
<comment type="caution">
    <text evidence="8">The sequence shown here is derived from an EMBL/GenBank/DDBJ whole genome shotgun (WGS) entry which is preliminary data.</text>
</comment>
<feature type="transmembrane region" description="Helical" evidence="7">
    <location>
        <begin position="370"/>
        <end position="392"/>
    </location>
</feature>
<feature type="transmembrane region" description="Helical" evidence="7">
    <location>
        <begin position="404"/>
        <end position="426"/>
    </location>
</feature>
<reference evidence="8 9" key="1">
    <citation type="submission" date="2013-03" db="EMBL/GenBank/DDBJ databases">
        <title>The Genome Sequence of Capronia coronata CBS 617.96.</title>
        <authorList>
            <consortium name="The Broad Institute Genomics Platform"/>
            <person name="Cuomo C."/>
            <person name="de Hoog S."/>
            <person name="Gorbushina A."/>
            <person name="Walker B."/>
            <person name="Young S.K."/>
            <person name="Zeng Q."/>
            <person name="Gargeya S."/>
            <person name="Fitzgerald M."/>
            <person name="Haas B."/>
            <person name="Abouelleil A."/>
            <person name="Allen A.W."/>
            <person name="Alvarado L."/>
            <person name="Arachchi H.M."/>
            <person name="Berlin A.M."/>
            <person name="Chapman S.B."/>
            <person name="Gainer-Dewar J."/>
            <person name="Goldberg J."/>
            <person name="Griggs A."/>
            <person name="Gujja S."/>
            <person name="Hansen M."/>
            <person name="Howarth C."/>
            <person name="Imamovic A."/>
            <person name="Ireland A."/>
            <person name="Larimer J."/>
            <person name="McCowan C."/>
            <person name="Murphy C."/>
            <person name="Pearson M."/>
            <person name="Poon T.W."/>
            <person name="Priest M."/>
            <person name="Roberts A."/>
            <person name="Saif S."/>
            <person name="Shea T."/>
            <person name="Sisk P."/>
            <person name="Sykes S."/>
            <person name="Wortman J."/>
            <person name="Nusbaum C."/>
            <person name="Birren B."/>
        </authorList>
    </citation>
    <scope>NUCLEOTIDE SEQUENCE [LARGE SCALE GENOMIC DNA]</scope>
    <source>
        <strain evidence="8 9">CBS 617.96</strain>
    </source>
</reference>
<dbReference type="HOGENOM" id="CLU_001265_4_2_1"/>
<feature type="transmembrane region" description="Helical" evidence="7">
    <location>
        <begin position="201"/>
        <end position="224"/>
    </location>
</feature>
<dbReference type="AlphaFoldDB" id="W9YYD3"/>
<protein>
    <recommendedName>
        <fullName evidence="10">Major facilitator superfamily (MFS) profile domain-containing protein</fullName>
    </recommendedName>
</protein>
<evidence type="ECO:0000313" key="9">
    <source>
        <dbReference type="Proteomes" id="UP000019484"/>
    </source>
</evidence>
<gene>
    <name evidence="8" type="ORF">A1O1_02690</name>
</gene>
<evidence type="ECO:0000256" key="2">
    <source>
        <dbReference type="ARBA" id="ARBA00022448"/>
    </source>
</evidence>
<dbReference type="InterPro" id="IPR011701">
    <property type="entry name" value="MFS"/>
</dbReference>
<evidence type="ECO:0000256" key="4">
    <source>
        <dbReference type="ARBA" id="ARBA00022989"/>
    </source>
</evidence>
<evidence type="ECO:0000256" key="5">
    <source>
        <dbReference type="ARBA" id="ARBA00023136"/>
    </source>
</evidence>
<dbReference type="eggNOG" id="KOG2533">
    <property type="taxonomic scope" value="Eukaryota"/>
</dbReference>
<keyword evidence="4 7" id="KW-1133">Transmembrane helix</keyword>
<evidence type="ECO:0000256" key="7">
    <source>
        <dbReference type="SAM" id="Phobius"/>
    </source>
</evidence>
<dbReference type="InterPro" id="IPR036259">
    <property type="entry name" value="MFS_trans_sf"/>
</dbReference>
<feature type="transmembrane region" description="Helical" evidence="7">
    <location>
        <begin position="108"/>
        <end position="128"/>
    </location>
</feature>
<evidence type="ECO:0008006" key="10">
    <source>
        <dbReference type="Google" id="ProtNLM"/>
    </source>
</evidence>
<organism evidence="8 9">
    <name type="scientific">Capronia coronata CBS 617.96</name>
    <dbReference type="NCBI Taxonomy" id="1182541"/>
    <lineage>
        <taxon>Eukaryota</taxon>
        <taxon>Fungi</taxon>
        <taxon>Dikarya</taxon>
        <taxon>Ascomycota</taxon>
        <taxon>Pezizomycotina</taxon>
        <taxon>Eurotiomycetes</taxon>
        <taxon>Chaetothyriomycetidae</taxon>
        <taxon>Chaetothyriales</taxon>
        <taxon>Herpotrichiellaceae</taxon>
        <taxon>Capronia</taxon>
    </lineage>
</organism>
<dbReference type="PANTHER" id="PTHR43791">
    <property type="entry name" value="PERMEASE-RELATED"/>
    <property type="match status" value="1"/>
</dbReference>